<dbReference type="KEGG" id="dzi:111318522"/>
<name>A0A6P6BJ76_DURZI</name>
<dbReference type="AlphaFoldDB" id="A0A6P6BJ76"/>
<protein>
    <submittedName>
        <fullName evidence="3">Uncharacterized protein LOC111318522</fullName>
    </submittedName>
</protein>
<accession>A0A6P6BJ76</accession>
<reference evidence="3" key="1">
    <citation type="submission" date="2025-08" db="UniProtKB">
        <authorList>
            <consortium name="RefSeq"/>
        </authorList>
    </citation>
    <scope>IDENTIFICATION</scope>
    <source>
        <tissue evidence="3">Fruit stalk</tissue>
    </source>
</reference>
<organism evidence="2 3">
    <name type="scientific">Durio zibethinus</name>
    <name type="common">Durian</name>
    <dbReference type="NCBI Taxonomy" id="66656"/>
    <lineage>
        <taxon>Eukaryota</taxon>
        <taxon>Viridiplantae</taxon>
        <taxon>Streptophyta</taxon>
        <taxon>Embryophyta</taxon>
        <taxon>Tracheophyta</taxon>
        <taxon>Spermatophyta</taxon>
        <taxon>Magnoliopsida</taxon>
        <taxon>eudicotyledons</taxon>
        <taxon>Gunneridae</taxon>
        <taxon>Pentapetalae</taxon>
        <taxon>rosids</taxon>
        <taxon>malvids</taxon>
        <taxon>Malvales</taxon>
        <taxon>Malvaceae</taxon>
        <taxon>Helicteroideae</taxon>
        <taxon>Durio</taxon>
    </lineage>
</organism>
<dbReference type="Proteomes" id="UP000515121">
    <property type="component" value="Unplaced"/>
</dbReference>
<dbReference type="GeneID" id="111318522"/>
<keyword evidence="1" id="KW-0175">Coiled coil</keyword>
<dbReference type="OrthoDB" id="1676631at2759"/>
<evidence type="ECO:0000313" key="3">
    <source>
        <dbReference type="RefSeq" id="XP_022777118.1"/>
    </source>
</evidence>
<keyword evidence="2" id="KW-1185">Reference proteome</keyword>
<feature type="coiled-coil region" evidence="1">
    <location>
        <begin position="153"/>
        <end position="180"/>
    </location>
</feature>
<proteinExistence type="predicted"/>
<sequence>MLSMSLDISFSGLLNCVLTYLTESVVSVLLELMDQDRASNRFETQTLDYMQLLQEILPRKKKEFASFEMELDSSGKKVLEFKNFKAASSTMHTTTSNQSRLKVDFSVDSIVKQENLFYKFRNEEASSSKEVVKKSGVIISQNEARISFCKGKVALQASEAEELNTRLKILEEEYEILKQAFLETVVERKELVNEIYQLFQTLRNSLHRKDQEDGHRTSHGSLIIKPFKVLHFDPLFNFCL</sequence>
<evidence type="ECO:0000256" key="1">
    <source>
        <dbReference type="SAM" id="Coils"/>
    </source>
</evidence>
<dbReference type="RefSeq" id="XP_022777118.1">
    <property type="nucleotide sequence ID" value="XM_022921383.1"/>
</dbReference>
<gene>
    <name evidence="3" type="primary">LOC111318522</name>
</gene>
<evidence type="ECO:0000313" key="2">
    <source>
        <dbReference type="Proteomes" id="UP000515121"/>
    </source>
</evidence>